<evidence type="ECO:0000256" key="4">
    <source>
        <dbReference type="HAMAP-Rule" id="MF_00849"/>
    </source>
</evidence>
<comment type="function">
    <text evidence="4">A 50S ribosomal subunit assembly protein with GTPase activity, required for 50S subunit assembly at low temperatures, may also play a role in translation. Binds GTP and analogs. Binds the 70S ribosome between the 30S and 50S subunits, in a similar position as ribosome-bound EF-G; it contacts a number of ribosomal proteins, both rRNAs and the A-site tRNA.</text>
</comment>
<protein>
    <recommendedName>
        <fullName evidence="4">Large ribosomal subunit assembly factor BipA</fullName>
        <ecNumber evidence="4">3.6.5.-</ecNumber>
    </recommendedName>
    <alternativeName>
        <fullName evidence="4">GTP-binding protein BipA</fullName>
    </alternativeName>
</protein>
<keyword evidence="4" id="KW-0699">rRNA-binding</keyword>
<dbReference type="AlphaFoldDB" id="A0A0A0IIL4"/>
<dbReference type="HAMAP" id="MF_00849">
    <property type="entry name" value="BipA"/>
    <property type="match status" value="1"/>
</dbReference>
<dbReference type="GO" id="GO:0003924">
    <property type="term" value="F:GTPase activity"/>
    <property type="evidence" value="ECO:0007669"/>
    <property type="project" value="UniProtKB-UniRule"/>
</dbReference>
<dbReference type="GO" id="GO:0010467">
    <property type="term" value="P:gene expression"/>
    <property type="evidence" value="ECO:0007669"/>
    <property type="project" value="UniProtKB-ARBA"/>
</dbReference>
<dbReference type="Gene3D" id="3.30.70.240">
    <property type="match status" value="1"/>
</dbReference>
<comment type="subunit">
    <text evidence="4">Monomer.</text>
</comment>
<dbReference type="EC" id="3.6.5.-" evidence="4"/>
<dbReference type="InterPro" id="IPR006298">
    <property type="entry name" value="BipA"/>
</dbReference>
<dbReference type="PROSITE" id="PS00301">
    <property type="entry name" value="G_TR_1"/>
    <property type="match status" value="1"/>
</dbReference>
<dbReference type="FunFam" id="3.30.70.870:FF:000003">
    <property type="entry name" value="GTP-binding protein TypA"/>
    <property type="match status" value="1"/>
</dbReference>
<dbReference type="PANTHER" id="PTHR42908">
    <property type="entry name" value="TRANSLATION ELONGATION FACTOR-RELATED"/>
    <property type="match status" value="1"/>
</dbReference>
<dbReference type="InterPro" id="IPR000795">
    <property type="entry name" value="T_Tr_GTP-bd_dom"/>
</dbReference>
<feature type="binding site" evidence="4">
    <location>
        <begin position="132"/>
        <end position="135"/>
    </location>
    <ligand>
        <name>GTP</name>
        <dbReference type="ChEBI" id="CHEBI:37565"/>
    </ligand>
</feature>
<dbReference type="InterPro" id="IPR004161">
    <property type="entry name" value="EFTu-like_2"/>
</dbReference>
<dbReference type="PROSITE" id="PS51722">
    <property type="entry name" value="G_TR_2"/>
    <property type="match status" value="1"/>
</dbReference>
<dbReference type="RefSeq" id="WP_019278305.1">
    <property type="nucleotide sequence ID" value="NZ_JDRY01000008.1"/>
</dbReference>
<dbReference type="Gene3D" id="2.40.30.10">
    <property type="entry name" value="Translation factors"/>
    <property type="match status" value="1"/>
</dbReference>
<dbReference type="InterPro" id="IPR047042">
    <property type="entry name" value="BipA_II"/>
</dbReference>
<keyword evidence="4" id="KW-0820">tRNA-binding</keyword>
<dbReference type="SUPFAM" id="SSF50447">
    <property type="entry name" value="Translation proteins"/>
    <property type="match status" value="1"/>
</dbReference>
<keyword evidence="2 4" id="KW-0342">GTP-binding</keyword>
<comment type="subcellular location">
    <subcellularLocation>
        <location evidence="4">Cytoplasm</location>
    </subcellularLocation>
    <text evidence="4">Binds to ribosomes.</text>
</comment>
<dbReference type="SUPFAM" id="SSF52540">
    <property type="entry name" value="P-loop containing nucleoside triphosphate hydrolases"/>
    <property type="match status" value="1"/>
</dbReference>
<dbReference type="Pfam" id="PF00679">
    <property type="entry name" value="EFG_C"/>
    <property type="match status" value="1"/>
</dbReference>
<dbReference type="Pfam" id="PF00009">
    <property type="entry name" value="GTP_EFTU"/>
    <property type="match status" value="1"/>
</dbReference>
<dbReference type="InterPro" id="IPR042116">
    <property type="entry name" value="TypA/BipA_C"/>
</dbReference>
<feature type="binding site" evidence="4">
    <location>
        <begin position="19"/>
        <end position="24"/>
    </location>
    <ligand>
        <name>GTP</name>
        <dbReference type="ChEBI" id="CHEBI:37565"/>
    </ligand>
</feature>
<dbReference type="PRINTS" id="PR00315">
    <property type="entry name" value="ELONGATNFCT"/>
</dbReference>
<comment type="catalytic activity">
    <reaction evidence="3 4">
        <text>GTP + H2O = GDP + phosphate + H(+)</text>
        <dbReference type="Rhea" id="RHEA:19669"/>
        <dbReference type="ChEBI" id="CHEBI:15377"/>
        <dbReference type="ChEBI" id="CHEBI:15378"/>
        <dbReference type="ChEBI" id="CHEBI:37565"/>
        <dbReference type="ChEBI" id="CHEBI:43474"/>
        <dbReference type="ChEBI" id="CHEBI:58189"/>
    </reaction>
</comment>
<dbReference type="NCBIfam" id="TIGR00231">
    <property type="entry name" value="small_GTP"/>
    <property type="match status" value="1"/>
</dbReference>
<dbReference type="CDD" id="cd03710">
    <property type="entry name" value="BipA_TypA_C"/>
    <property type="match status" value="1"/>
</dbReference>
<keyword evidence="1 4" id="KW-0547">Nucleotide-binding</keyword>
<feature type="domain" description="Tr-type G" evidence="5">
    <location>
        <begin position="7"/>
        <end position="202"/>
    </location>
</feature>
<dbReference type="InterPro" id="IPR035651">
    <property type="entry name" value="BipA_V"/>
</dbReference>
<dbReference type="FunFam" id="3.30.70.240:FF:000002">
    <property type="entry name" value="GTP-binding protein TypA"/>
    <property type="match status" value="1"/>
</dbReference>
<dbReference type="GO" id="GO:0000049">
    <property type="term" value="F:tRNA binding"/>
    <property type="evidence" value="ECO:0007669"/>
    <property type="project" value="UniProtKB-KW"/>
</dbReference>
<dbReference type="Gene3D" id="2.40.50.250">
    <property type="entry name" value="bipa protein"/>
    <property type="match status" value="1"/>
</dbReference>
<dbReference type="GO" id="GO:0009409">
    <property type="term" value="P:response to cold"/>
    <property type="evidence" value="ECO:0007669"/>
    <property type="project" value="UniProtKB-ARBA"/>
</dbReference>
<dbReference type="PANTHER" id="PTHR42908:SF8">
    <property type="entry name" value="TR-TYPE G DOMAIN-CONTAINING PROTEIN"/>
    <property type="match status" value="1"/>
</dbReference>
<dbReference type="Pfam" id="PF03144">
    <property type="entry name" value="GTP_EFTU_D2"/>
    <property type="match status" value="1"/>
</dbReference>
<proteinExistence type="inferred from homology"/>
<name>A0A0A0IIL4_CLOBO</name>
<dbReference type="GO" id="GO:1990904">
    <property type="term" value="C:ribonucleoprotein complex"/>
    <property type="evidence" value="ECO:0007669"/>
    <property type="project" value="TreeGrafter"/>
</dbReference>
<comment type="caution">
    <text evidence="6">The sequence shown here is derived from an EMBL/GenBank/DDBJ whole genome shotgun (WGS) entry which is preliminary data.</text>
</comment>
<dbReference type="EMBL" id="JDRY01000008">
    <property type="protein sequence ID" value="KGN01265.1"/>
    <property type="molecule type" value="Genomic_DNA"/>
</dbReference>
<evidence type="ECO:0000313" key="7">
    <source>
        <dbReference type="Proteomes" id="UP000030014"/>
    </source>
</evidence>
<dbReference type="GO" id="GO:0019843">
    <property type="term" value="F:rRNA binding"/>
    <property type="evidence" value="ECO:0007669"/>
    <property type="project" value="UniProtKB-KW"/>
</dbReference>
<dbReference type="InterPro" id="IPR048876">
    <property type="entry name" value="BipA_C"/>
</dbReference>
<evidence type="ECO:0000313" key="6">
    <source>
        <dbReference type="EMBL" id="KGN01265.1"/>
    </source>
</evidence>
<dbReference type="GO" id="GO:0000027">
    <property type="term" value="P:ribosomal large subunit assembly"/>
    <property type="evidence" value="ECO:0007669"/>
    <property type="project" value="UniProtKB-UniRule"/>
</dbReference>
<comment type="similarity">
    <text evidence="4">Belongs to the TRAFAC class translation factor GTPase superfamily. Classic translation factor GTPase family. BipA subfamily.</text>
</comment>
<sequence>MSLFTRNDIRNVAIIAHVDHGKTTLVDAMLKQSHVFRDNEKVQERVMDSNDLEKERGITILSKNTAVMYNGVKINIVDTPGHADFGGEVERVLKMVDSVVLVVDAYEGPMPQTKFVLKKALELHLRPIVVINKIDKPNARPQEVIDEVFDLFVELGADDEQLDFPIVYASARGGYAKKEVDEESDNMECLFDTIIKNVKAPTGYIDEPLQLLVTTIDYNEYVGRIGIGKIERGKVAKNQQVTIVDREGNKRNVKVSNLYVYNGLKREEVEEAQLGDIVAVSGIVDINIGETIADPSRPEAVEFIEIDEPTLSMYFMVNDSPFAGKEGEYVTSRHLRDRLMKELETNVSLKVEETDSADSFKVSGRGELHLSILIETMRREGYEFQVSKPSVIFHEQDGKKHEPIEYLTIDVPEEFMGVVMEKLGPRKAEMINMSSAVNGYSRLEFRIPARGLIGFRNEFMTDTKGNGIMNHVFDGYEPFKGEIPGRTRGSIIAFETGEAVAYGLFNAQERGKLFVTPATDVYAGMIVGECSRAEDIDVNVCKKKHLTNTRSSGSDDALKLVPVVPMSLEQSLEFIAADELVEVTPINIRMRKKMLDSAARKRASRK</sequence>
<dbReference type="InterPro" id="IPR047043">
    <property type="entry name" value="BipA_III"/>
</dbReference>
<dbReference type="InterPro" id="IPR005225">
    <property type="entry name" value="Small_GTP-bd"/>
</dbReference>
<dbReference type="NCBIfam" id="TIGR01394">
    <property type="entry name" value="TypA_BipA"/>
    <property type="match status" value="1"/>
</dbReference>
<reference evidence="6 7" key="1">
    <citation type="submission" date="2014-01" db="EMBL/GenBank/DDBJ databases">
        <title>Plasmidome dynamics in the species complex Clostridium novyi sensu lato converts strains of independent lineages into distinctly different pathogens.</title>
        <authorList>
            <person name="Skarin H."/>
            <person name="Segerman B."/>
        </authorList>
    </citation>
    <scope>NUCLEOTIDE SEQUENCE [LARGE SCALE GENOMIC DNA]</scope>
    <source>
        <strain evidence="6 7">DC5</strain>
    </source>
</reference>
<keyword evidence="4" id="KW-0378">Hydrolase</keyword>
<keyword evidence="4" id="KW-0690">Ribosome biogenesis</keyword>
<evidence type="ECO:0000256" key="1">
    <source>
        <dbReference type="ARBA" id="ARBA00022741"/>
    </source>
</evidence>
<dbReference type="SUPFAM" id="SSF54980">
    <property type="entry name" value="EF-G C-terminal domain-like"/>
    <property type="match status" value="2"/>
</dbReference>
<dbReference type="InterPro" id="IPR047041">
    <property type="entry name" value="BipA_GTP-bd_dom"/>
</dbReference>
<gene>
    <name evidence="4" type="primary">bipA</name>
    <name evidence="6" type="ORF">Z955_01650</name>
</gene>
<dbReference type="InterPro" id="IPR027417">
    <property type="entry name" value="P-loop_NTPase"/>
</dbReference>
<dbReference type="FunFam" id="2.40.30.10:FF:000016">
    <property type="entry name" value="GTP-binding protein TypA"/>
    <property type="match status" value="1"/>
</dbReference>
<dbReference type="Gene3D" id="3.30.70.870">
    <property type="entry name" value="Elongation Factor G (Translational Gtpase), domain 3"/>
    <property type="match status" value="1"/>
</dbReference>
<dbReference type="Gene3D" id="3.40.50.300">
    <property type="entry name" value="P-loop containing nucleotide triphosphate hydrolases"/>
    <property type="match status" value="1"/>
</dbReference>
<dbReference type="FunFam" id="3.40.50.300:FF:000055">
    <property type="entry name" value="GTP-binding protein TypA"/>
    <property type="match status" value="1"/>
</dbReference>
<dbReference type="CDD" id="cd03691">
    <property type="entry name" value="BipA_TypA_II"/>
    <property type="match status" value="1"/>
</dbReference>
<dbReference type="Proteomes" id="UP000030014">
    <property type="component" value="Unassembled WGS sequence"/>
</dbReference>
<dbReference type="FunFam" id="2.40.50.250:FF:000001">
    <property type="entry name" value="GTP-binding protein TypA"/>
    <property type="match status" value="1"/>
</dbReference>
<dbReference type="InterPro" id="IPR035647">
    <property type="entry name" value="EFG_III/V"/>
</dbReference>
<dbReference type="InterPro" id="IPR031157">
    <property type="entry name" value="G_TR_CS"/>
</dbReference>
<dbReference type="InterPro" id="IPR009000">
    <property type="entry name" value="Transl_B-barrel_sf"/>
</dbReference>
<evidence type="ECO:0000256" key="3">
    <source>
        <dbReference type="ARBA" id="ARBA00048548"/>
    </source>
</evidence>
<dbReference type="GO" id="GO:0005829">
    <property type="term" value="C:cytosol"/>
    <property type="evidence" value="ECO:0007669"/>
    <property type="project" value="TreeGrafter"/>
</dbReference>
<keyword evidence="4" id="KW-0963">Cytoplasm</keyword>
<dbReference type="GO" id="GO:0043022">
    <property type="term" value="F:ribosome binding"/>
    <property type="evidence" value="ECO:0007669"/>
    <property type="project" value="UniProtKB-UniRule"/>
</dbReference>
<dbReference type="CDD" id="cd01891">
    <property type="entry name" value="TypA_BipA"/>
    <property type="match status" value="1"/>
</dbReference>
<dbReference type="Pfam" id="PF21018">
    <property type="entry name" value="BipA_C"/>
    <property type="match status" value="1"/>
</dbReference>
<evidence type="ECO:0000259" key="5">
    <source>
        <dbReference type="PROSITE" id="PS51722"/>
    </source>
</evidence>
<accession>A0A0A0IIL4</accession>
<dbReference type="CDD" id="cd16263">
    <property type="entry name" value="BipA_III"/>
    <property type="match status" value="1"/>
</dbReference>
<dbReference type="SMART" id="SM00838">
    <property type="entry name" value="EFG_C"/>
    <property type="match status" value="1"/>
</dbReference>
<dbReference type="InterPro" id="IPR000640">
    <property type="entry name" value="EFG_V-like"/>
</dbReference>
<keyword evidence="4" id="KW-0694">RNA-binding</keyword>
<evidence type="ECO:0000256" key="2">
    <source>
        <dbReference type="ARBA" id="ARBA00023134"/>
    </source>
</evidence>
<organism evidence="6 7">
    <name type="scientific">Clostridium botulinum C/D str. DC5</name>
    <dbReference type="NCBI Taxonomy" id="1443128"/>
    <lineage>
        <taxon>Bacteria</taxon>
        <taxon>Bacillati</taxon>
        <taxon>Bacillota</taxon>
        <taxon>Clostridia</taxon>
        <taxon>Eubacteriales</taxon>
        <taxon>Clostridiaceae</taxon>
        <taxon>Clostridium</taxon>
    </lineage>
</organism>
<dbReference type="GO" id="GO:0005525">
    <property type="term" value="F:GTP binding"/>
    <property type="evidence" value="ECO:0007669"/>
    <property type="project" value="UniProtKB-UniRule"/>
</dbReference>